<name>A0A1X0P071_9TRYP</name>
<accession>A0A1X0P071</accession>
<dbReference type="EMBL" id="NBCO01000010">
    <property type="protein sequence ID" value="ORC89879.1"/>
    <property type="molecule type" value="Genomic_DNA"/>
</dbReference>
<dbReference type="OrthoDB" id="252738at2759"/>
<evidence type="ECO:0000313" key="3">
    <source>
        <dbReference type="Proteomes" id="UP000192257"/>
    </source>
</evidence>
<organism evidence="2 3">
    <name type="scientific">Trypanosoma theileri</name>
    <dbReference type="NCBI Taxonomy" id="67003"/>
    <lineage>
        <taxon>Eukaryota</taxon>
        <taxon>Discoba</taxon>
        <taxon>Euglenozoa</taxon>
        <taxon>Kinetoplastea</taxon>
        <taxon>Metakinetoplastina</taxon>
        <taxon>Trypanosomatida</taxon>
        <taxon>Trypanosomatidae</taxon>
        <taxon>Trypanosoma</taxon>
    </lineage>
</organism>
<feature type="compositionally biased region" description="Low complexity" evidence="1">
    <location>
        <begin position="368"/>
        <end position="384"/>
    </location>
</feature>
<feature type="region of interest" description="Disordered" evidence="1">
    <location>
        <begin position="274"/>
        <end position="385"/>
    </location>
</feature>
<sequence>MSYFLHLHRSFDIQLSPVAASIIDWAPTHRGSRFCSDVSSDFASSADCNSSVVGTTSTTTTTGSGSGSGVVDNCRQLSRNEREGGDGVRRRAPLPSSVSQHSVDGSMGRFSETVGNRSRKGTCVDLALSDRRGGTLTEKGSHIIPRFHISQRQVLVNSYASMPLVSRESIHVNAGLFAALGMTNDVFSSSATSSIWRPLFDANEVFQLECICSRMQWAVVVNAVFFSWRTSTLPLCEIIGITPTTDWSIQADKLLINWSGFWRLYVRGNRSRSNSLLSMNSPAERCTPSENIEKVENNSSRGSVRDVTTSIDTTSTTTTTTTTTSTVSIGVSSGSSSTVVSAVEGVRKDEQHRGTDSNRDHNDFSRGNNDNNNSNNNNKNLVKNPTVVDITSTGDSAKLSEKGGNTTDIAFNYRVNEGKATSSTDCINTSKWWYLEELRCGAGFAVKNDLASGVNVYFGCSGHFGRALTFSTHVDALRRACCSVTTTTASLELAARLRMNLITWHRTELDAGVGWRPLKHVPGITCRLSHSMGRLSIGVSVKDLAAQYRTFMRWKEGWWWQQQQGAGEEKLGDKSIVHKGVDLKKNVSAAAPATTKATTTTIKTPLAGEDASWYSSYVGWLNWVSTPFGGGAAVSAAPVTTASTADPTRNISVDRLGFRERLSQAVRMGFHYADDLLCQTELDLTMGVAADRPQSRALRLFVSLSAH</sequence>
<feature type="compositionally biased region" description="Low complexity" evidence="1">
    <location>
        <begin position="51"/>
        <end position="63"/>
    </location>
</feature>
<dbReference type="AlphaFoldDB" id="A0A1X0P071"/>
<evidence type="ECO:0000256" key="1">
    <source>
        <dbReference type="SAM" id="MobiDB-lite"/>
    </source>
</evidence>
<feature type="compositionally biased region" description="Basic and acidic residues" evidence="1">
    <location>
        <begin position="78"/>
        <end position="89"/>
    </location>
</feature>
<proteinExistence type="predicted"/>
<comment type="caution">
    <text evidence="2">The sequence shown here is derived from an EMBL/GenBank/DDBJ whole genome shotgun (WGS) entry which is preliminary data.</text>
</comment>
<protein>
    <submittedName>
        <fullName evidence="2">Uncharacterized protein</fullName>
    </submittedName>
</protein>
<dbReference type="VEuPathDB" id="TriTrypDB:TM35_000101470"/>
<gene>
    <name evidence="2" type="ORF">TM35_000101470</name>
</gene>
<feature type="compositionally biased region" description="Low complexity" evidence="1">
    <location>
        <begin position="306"/>
        <end position="341"/>
    </location>
</feature>
<evidence type="ECO:0000313" key="2">
    <source>
        <dbReference type="EMBL" id="ORC89879.1"/>
    </source>
</evidence>
<reference evidence="2 3" key="1">
    <citation type="submission" date="2017-03" db="EMBL/GenBank/DDBJ databases">
        <title>An alternative strategy for trypanosome survival in the mammalian bloodstream revealed through genome and transcriptome analysis of the ubiquitous bovine parasite Trypanosoma (Megatrypanum) theileri.</title>
        <authorList>
            <person name="Kelly S."/>
            <person name="Ivens A."/>
            <person name="Mott A."/>
            <person name="O'Neill E."/>
            <person name="Emms D."/>
            <person name="Macleod O."/>
            <person name="Voorheis P."/>
            <person name="Matthews J."/>
            <person name="Matthews K."/>
            <person name="Carrington M."/>
        </authorList>
    </citation>
    <scope>NUCLEOTIDE SEQUENCE [LARGE SCALE GENOMIC DNA]</scope>
    <source>
        <strain evidence="2">Edinburgh</strain>
    </source>
</reference>
<dbReference type="GeneID" id="39984418"/>
<feature type="compositionally biased region" description="Basic and acidic residues" evidence="1">
    <location>
        <begin position="345"/>
        <end position="364"/>
    </location>
</feature>
<keyword evidence="3" id="KW-1185">Reference proteome</keyword>
<feature type="region of interest" description="Disordered" evidence="1">
    <location>
        <begin position="51"/>
        <end position="115"/>
    </location>
</feature>
<dbReference type="Proteomes" id="UP000192257">
    <property type="component" value="Unassembled WGS sequence"/>
</dbReference>
<dbReference type="RefSeq" id="XP_028883945.1">
    <property type="nucleotide sequence ID" value="XM_029024638.1"/>
</dbReference>